<proteinExistence type="predicted"/>
<evidence type="ECO:0000313" key="1">
    <source>
        <dbReference type="EMBL" id="MBX48646.1"/>
    </source>
</evidence>
<dbReference type="AlphaFoldDB" id="A0A2P2P1G8"/>
<organism evidence="1">
    <name type="scientific">Rhizophora mucronata</name>
    <name type="common">Asiatic mangrove</name>
    <dbReference type="NCBI Taxonomy" id="61149"/>
    <lineage>
        <taxon>Eukaryota</taxon>
        <taxon>Viridiplantae</taxon>
        <taxon>Streptophyta</taxon>
        <taxon>Embryophyta</taxon>
        <taxon>Tracheophyta</taxon>
        <taxon>Spermatophyta</taxon>
        <taxon>Magnoliopsida</taxon>
        <taxon>eudicotyledons</taxon>
        <taxon>Gunneridae</taxon>
        <taxon>Pentapetalae</taxon>
        <taxon>rosids</taxon>
        <taxon>fabids</taxon>
        <taxon>Malpighiales</taxon>
        <taxon>Rhizophoraceae</taxon>
        <taxon>Rhizophora</taxon>
    </lineage>
</organism>
<reference evidence="1" key="1">
    <citation type="submission" date="2018-02" db="EMBL/GenBank/DDBJ databases">
        <title>Rhizophora mucronata_Transcriptome.</title>
        <authorList>
            <person name="Meera S.P."/>
            <person name="Sreeshan A."/>
            <person name="Augustine A."/>
        </authorList>
    </citation>
    <scope>NUCLEOTIDE SEQUENCE</scope>
    <source>
        <tissue evidence="1">Leaf</tissue>
    </source>
</reference>
<protein>
    <submittedName>
        <fullName evidence="1">Uncharacterized protein</fullName>
    </submittedName>
</protein>
<dbReference type="EMBL" id="GGEC01068162">
    <property type="protein sequence ID" value="MBX48646.1"/>
    <property type="molecule type" value="Transcribed_RNA"/>
</dbReference>
<sequence length="37" mass="4507">MKFNQINQLYFQIDLLIIQISIYTNSELKTMQLNKMK</sequence>
<accession>A0A2P2P1G8</accession>
<name>A0A2P2P1G8_RHIMU</name>